<dbReference type="PANTHER" id="PTHR30069:SF40">
    <property type="entry name" value="TONB-DEPENDENT RECEPTOR NMB0964-RELATED"/>
    <property type="match status" value="1"/>
</dbReference>
<keyword evidence="3 8" id="KW-1134">Transmembrane beta strand</keyword>
<keyword evidence="2 8" id="KW-0813">Transport</keyword>
<keyword evidence="14" id="KW-0675">Receptor</keyword>
<dbReference type="CDD" id="cd01347">
    <property type="entry name" value="ligand_gated_channel"/>
    <property type="match status" value="1"/>
</dbReference>
<dbReference type="STRING" id="573065.Astex_0905"/>
<dbReference type="InterPro" id="IPR012910">
    <property type="entry name" value="Plug_dom"/>
</dbReference>
<evidence type="ECO:0000256" key="6">
    <source>
        <dbReference type="ARBA" id="ARBA00023136"/>
    </source>
</evidence>
<accession>E8RL97</accession>
<evidence type="ECO:0000256" key="2">
    <source>
        <dbReference type="ARBA" id="ARBA00022448"/>
    </source>
</evidence>
<dbReference type="KEGG" id="aex:Astex_0905"/>
<dbReference type="Gene3D" id="2.170.130.10">
    <property type="entry name" value="TonB-dependent receptor, plug domain"/>
    <property type="match status" value="1"/>
</dbReference>
<dbReference type="InterPro" id="IPR036942">
    <property type="entry name" value="Beta-barrel_TonB_sf"/>
</dbReference>
<name>E8RL97_ASTEC</name>
<evidence type="ECO:0000256" key="3">
    <source>
        <dbReference type="ARBA" id="ARBA00022452"/>
    </source>
</evidence>
<dbReference type="HOGENOM" id="CLU_008287_10_1_5"/>
<feature type="region of interest" description="Disordered" evidence="10">
    <location>
        <begin position="213"/>
        <end position="244"/>
    </location>
</feature>
<evidence type="ECO:0000256" key="4">
    <source>
        <dbReference type="ARBA" id="ARBA00022692"/>
    </source>
</evidence>
<proteinExistence type="inferred from homology"/>
<comment type="similarity">
    <text evidence="8 9">Belongs to the TonB-dependent receptor family.</text>
</comment>
<feature type="compositionally biased region" description="Basic and acidic residues" evidence="10">
    <location>
        <begin position="213"/>
        <end position="227"/>
    </location>
</feature>
<dbReference type="InterPro" id="IPR037066">
    <property type="entry name" value="Plug_dom_sf"/>
</dbReference>
<dbReference type="Pfam" id="PF00593">
    <property type="entry name" value="TonB_dep_Rec_b-barrel"/>
    <property type="match status" value="1"/>
</dbReference>
<evidence type="ECO:0000256" key="9">
    <source>
        <dbReference type="RuleBase" id="RU003357"/>
    </source>
</evidence>
<dbReference type="EMBL" id="CP002395">
    <property type="protein sequence ID" value="ADU12587.1"/>
    <property type="molecule type" value="Genomic_DNA"/>
</dbReference>
<keyword evidence="6 8" id="KW-0472">Membrane</keyword>
<evidence type="ECO:0000313" key="15">
    <source>
        <dbReference type="Proteomes" id="UP000001492"/>
    </source>
</evidence>
<evidence type="ECO:0000256" key="7">
    <source>
        <dbReference type="ARBA" id="ARBA00023237"/>
    </source>
</evidence>
<keyword evidence="5 9" id="KW-0798">TonB box</keyword>
<sequence length="686" mass="73905">MQTRMVLTLSVSLAALLAVSPVLAQSAPPTPQKDEDITEIVVTGTAYGVSKDALMSNVDVLTRSAIEQKPAEGLGDMLANLPGVRSSAFAPGASRPVIRGLDGFRVLLLNNGMGAIDASAVSPDHATATDPVEAQRIEVLRGPSALIYGGNAIGGIVNIIDDRIASAPAKDGVEGRFTTQASSVDNGKQLGLNVKTGRGPWVFTADALKRKSDDYKTPVGPESRRLTNAEGEEPDTRDRQENSAVDLSTYGSGLSYVGDFGFAGLSVKHTDTTYGVPGHSHAEDPSDHEEGDDHAHEDEGPVTIGLKQTRYDFRSSVNIAFAGFNKLTADAGYTDYKHTEFEGEEVGTRFLSDGYEARVNLIRQKMGDVSGAVGFNVLERHFEAIGAEAFVPSSTTREFGAYAQSRLDKGTWGIEGGLRGDRKEIASAGFSNEFDNLSGSLGGFWKPSDHAFFGLSVTRSERAPSDVELLADGPHAGTGAYEIGDAALKSETGYSVEATGHWQMDSHSAFSFDAHLYSSRFDNFIDLRPTGDNEDGLPVYRYVQTDADFWGFELEGGVNLWNRGAQAVRLDLAYDYVRGKSDLGDIARIAPSALTATLGYEGERWKSHVEVRHVAAADTHLAEFETPTEAYTAVNVFGSYWINSKVSVFAELRNATDEEIREHTSVQKDILVGAGRNLRAGLTYRF</sequence>
<protein>
    <submittedName>
        <fullName evidence="14">TonB-dependent receptor plug</fullName>
    </submittedName>
</protein>
<feature type="chain" id="PRO_5003226563" evidence="11">
    <location>
        <begin position="25"/>
        <end position="686"/>
    </location>
</feature>
<keyword evidence="11" id="KW-0732">Signal</keyword>
<organism evidence="14 15">
    <name type="scientific">Asticcacaulis excentricus (strain ATCC 15261 / DSM 4724 / KCTC 12464 / NCIMB 9791 / VKM B-1370 / CB 48)</name>
    <dbReference type="NCBI Taxonomy" id="573065"/>
    <lineage>
        <taxon>Bacteria</taxon>
        <taxon>Pseudomonadati</taxon>
        <taxon>Pseudomonadota</taxon>
        <taxon>Alphaproteobacteria</taxon>
        <taxon>Caulobacterales</taxon>
        <taxon>Caulobacteraceae</taxon>
        <taxon>Asticcacaulis</taxon>
    </lineage>
</organism>
<dbReference type="PANTHER" id="PTHR30069">
    <property type="entry name" value="TONB-DEPENDENT OUTER MEMBRANE RECEPTOR"/>
    <property type="match status" value="1"/>
</dbReference>
<dbReference type="Gene3D" id="2.40.170.20">
    <property type="entry name" value="TonB-dependent receptor, beta-barrel domain"/>
    <property type="match status" value="1"/>
</dbReference>
<feature type="signal peptide" evidence="11">
    <location>
        <begin position="1"/>
        <end position="24"/>
    </location>
</feature>
<feature type="region of interest" description="Disordered" evidence="10">
    <location>
        <begin position="274"/>
        <end position="300"/>
    </location>
</feature>
<dbReference type="RefSeq" id="WP_013478421.1">
    <property type="nucleotide sequence ID" value="NC_014816.1"/>
</dbReference>
<evidence type="ECO:0000256" key="8">
    <source>
        <dbReference type="PROSITE-ProRule" id="PRU01360"/>
    </source>
</evidence>
<evidence type="ECO:0000256" key="10">
    <source>
        <dbReference type="SAM" id="MobiDB-lite"/>
    </source>
</evidence>
<dbReference type="Pfam" id="PF07715">
    <property type="entry name" value="Plug"/>
    <property type="match status" value="1"/>
</dbReference>
<evidence type="ECO:0000313" key="14">
    <source>
        <dbReference type="EMBL" id="ADU12587.1"/>
    </source>
</evidence>
<keyword evidence="15" id="KW-1185">Reference proteome</keyword>
<keyword evidence="7 8" id="KW-0998">Cell outer membrane</keyword>
<dbReference type="InterPro" id="IPR000531">
    <property type="entry name" value="Beta-barrel_TonB"/>
</dbReference>
<feature type="domain" description="TonB-dependent receptor-like beta-barrel" evidence="12">
    <location>
        <begin position="239"/>
        <end position="654"/>
    </location>
</feature>
<dbReference type="InterPro" id="IPR039426">
    <property type="entry name" value="TonB-dep_rcpt-like"/>
</dbReference>
<evidence type="ECO:0000256" key="1">
    <source>
        <dbReference type="ARBA" id="ARBA00004571"/>
    </source>
</evidence>
<dbReference type="GO" id="GO:0009279">
    <property type="term" value="C:cell outer membrane"/>
    <property type="evidence" value="ECO:0007669"/>
    <property type="project" value="UniProtKB-SubCell"/>
</dbReference>
<dbReference type="Proteomes" id="UP000001492">
    <property type="component" value="Chromosome 1"/>
</dbReference>
<dbReference type="AlphaFoldDB" id="E8RL97"/>
<evidence type="ECO:0000259" key="13">
    <source>
        <dbReference type="Pfam" id="PF07715"/>
    </source>
</evidence>
<gene>
    <name evidence="14" type="ordered locus">Astex_0905</name>
</gene>
<evidence type="ECO:0000256" key="11">
    <source>
        <dbReference type="SAM" id="SignalP"/>
    </source>
</evidence>
<comment type="subcellular location">
    <subcellularLocation>
        <location evidence="1 8">Cell outer membrane</location>
        <topology evidence="1 8">Multi-pass membrane protein</topology>
    </subcellularLocation>
</comment>
<dbReference type="SUPFAM" id="SSF56935">
    <property type="entry name" value="Porins"/>
    <property type="match status" value="1"/>
</dbReference>
<reference evidence="15" key="1">
    <citation type="submission" date="2010-12" db="EMBL/GenBank/DDBJ databases">
        <title>Complete sequence of chromosome 1 of Asticcacaulis excentricus CB 48.</title>
        <authorList>
            <consortium name="US DOE Joint Genome Institute"/>
            <person name="Lucas S."/>
            <person name="Copeland A."/>
            <person name="Lapidus A."/>
            <person name="Cheng J.-F."/>
            <person name="Bruce D."/>
            <person name="Goodwin L."/>
            <person name="Pitluck S."/>
            <person name="Teshima H."/>
            <person name="Davenport K."/>
            <person name="Detter J.C."/>
            <person name="Han C."/>
            <person name="Tapia R."/>
            <person name="Land M."/>
            <person name="Hauser L."/>
            <person name="Jeffries C."/>
            <person name="Kyrpides N."/>
            <person name="Ivanova N."/>
            <person name="Ovchinnikova G."/>
            <person name="Brun Y.V."/>
            <person name="Woyke T."/>
        </authorList>
    </citation>
    <scope>NUCLEOTIDE SEQUENCE [LARGE SCALE GENOMIC DNA]</scope>
    <source>
        <strain evidence="15">ATCC 15261 / DSM 4724 / KCTC 12464 / NCIMB 9791 / VKM B-1370 / CB 48</strain>
    </source>
</reference>
<evidence type="ECO:0000259" key="12">
    <source>
        <dbReference type="Pfam" id="PF00593"/>
    </source>
</evidence>
<keyword evidence="4 8" id="KW-0812">Transmembrane</keyword>
<evidence type="ECO:0000256" key="5">
    <source>
        <dbReference type="ARBA" id="ARBA00023077"/>
    </source>
</evidence>
<feature type="domain" description="TonB-dependent receptor plug" evidence="13">
    <location>
        <begin position="54"/>
        <end position="156"/>
    </location>
</feature>
<dbReference type="GO" id="GO:0044718">
    <property type="term" value="P:siderophore transmembrane transport"/>
    <property type="evidence" value="ECO:0007669"/>
    <property type="project" value="TreeGrafter"/>
</dbReference>
<dbReference type="GO" id="GO:0015344">
    <property type="term" value="F:siderophore uptake transmembrane transporter activity"/>
    <property type="evidence" value="ECO:0007669"/>
    <property type="project" value="TreeGrafter"/>
</dbReference>
<dbReference type="eggNOG" id="COG4771">
    <property type="taxonomic scope" value="Bacteria"/>
</dbReference>
<dbReference type="PROSITE" id="PS52016">
    <property type="entry name" value="TONB_DEPENDENT_REC_3"/>
    <property type="match status" value="1"/>
</dbReference>